<keyword evidence="3" id="KW-1185">Reference proteome</keyword>
<dbReference type="RefSeq" id="XP_006691281.1">
    <property type="nucleotide sequence ID" value="XM_006691218.1"/>
</dbReference>
<proteinExistence type="predicted"/>
<dbReference type="InterPro" id="IPR053175">
    <property type="entry name" value="DHMBA_Reg_Transcription_Factor"/>
</dbReference>
<reference evidence="2 3" key="1">
    <citation type="journal article" date="2011" name="Cell">
        <title>Insight into structure and assembly of the nuclear pore complex by utilizing the genome of a eukaryotic thermophile.</title>
        <authorList>
            <person name="Amlacher S."/>
            <person name="Sarges P."/>
            <person name="Flemming D."/>
            <person name="van Noort V."/>
            <person name="Kunze R."/>
            <person name="Devos D.P."/>
            <person name="Arumugam M."/>
            <person name="Bork P."/>
            <person name="Hurt E."/>
        </authorList>
    </citation>
    <scope>NUCLEOTIDE SEQUENCE [LARGE SCALE GENOMIC DNA]</scope>
    <source>
        <strain evidence="3">DSM 1495 / CBS 144.50 / IMI 039719</strain>
    </source>
</reference>
<organism evidence="3">
    <name type="scientific">Chaetomium thermophilum (strain DSM 1495 / CBS 144.50 / IMI 039719)</name>
    <name type="common">Thermochaetoides thermophila</name>
    <dbReference type="NCBI Taxonomy" id="759272"/>
    <lineage>
        <taxon>Eukaryota</taxon>
        <taxon>Fungi</taxon>
        <taxon>Dikarya</taxon>
        <taxon>Ascomycota</taxon>
        <taxon>Pezizomycotina</taxon>
        <taxon>Sordariomycetes</taxon>
        <taxon>Sordariomycetidae</taxon>
        <taxon>Sordariales</taxon>
        <taxon>Chaetomiaceae</taxon>
        <taxon>Thermochaetoides</taxon>
    </lineage>
</organism>
<dbReference type="PANTHER" id="PTHR38791">
    <property type="entry name" value="ZN(II)2CYS6 TRANSCRIPTION FACTOR (EUROFUNG)-RELATED-RELATED"/>
    <property type="match status" value="1"/>
</dbReference>
<dbReference type="KEGG" id="cthr:CTHT_0007500"/>
<dbReference type="OMA" id="RSAFNAC"/>
<evidence type="ECO:0000313" key="3">
    <source>
        <dbReference type="Proteomes" id="UP000008066"/>
    </source>
</evidence>
<dbReference type="Proteomes" id="UP000008066">
    <property type="component" value="Unassembled WGS sequence"/>
</dbReference>
<gene>
    <name evidence="2" type="ORF">CTHT_0007500</name>
</gene>
<dbReference type="PANTHER" id="PTHR38791:SF13">
    <property type="entry name" value="ZN(2)-C6 FUNGAL-TYPE DOMAIN-CONTAINING PROTEIN"/>
    <property type="match status" value="1"/>
</dbReference>
<feature type="compositionally biased region" description="Basic and acidic residues" evidence="1">
    <location>
        <begin position="7"/>
        <end position="24"/>
    </location>
</feature>
<dbReference type="AlphaFoldDB" id="G0RYQ3"/>
<accession>G0RYQ3</accession>
<dbReference type="HOGENOM" id="CLU_707878_0_0_1"/>
<dbReference type="OrthoDB" id="4314040at2759"/>
<name>G0RYQ3_CHATD</name>
<dbReference type="GeneID" id="18254788"/>
<protein>
    <submittedName>
        <fullName evidence="2">Uncharacterized protein</fullName>
    </submittedName>
</protein>
<feature type="region of interest" description="Disordered" evidence="1">
    <location>
        <begin position="1"/>
        <end position="40"/>
    </location>
</feature>
<dbReference type="EMBL" id="GL988032">
    <property type="protein sequence ID" value="EGS24039.1"/>
    <property type="molecule type" value="Genomic_DNA"/>
</dbReference>
<evidence type="ECO:0000256" key="1">
    <source>
        <dbReference type="SAM" id="MobiDB-lite"/>
    </source>
</evidence>
<evidence type="ECO:0000313" key="2">
    <source>
        <dbReference type="EMBL" id="EGS24039.1"/>
    </source>
</evidence>
<dbReference type="eggNOG" id="ENOG502S0C8">
    <property type="taxonomic scope" value="Eukaryota"/>
</dbReference>
<sequence>MVYGGKPSRDVGRVARPGSSDERSPSPPTPYAGGSSSPPPSIAVPLAQQASCYFASNFIIVPLKNQYPGPHGFMEYLVPLMRNEPAESALRYAFNACAYALLGNRHKADSVNLERFSLKEHALALAQTQKALGNAETATADSTLAASITAHPQSRLLAWRSHIDGEVNIVLARGCEELCRTKLGSLLFTSVRHHLLSRTLYHDTPLPLGADWWMSAGDTNSLLSGAQRLAFRYAELRAEAGKVLVPSVVPDEVRGKVRELYSKVKMVDHEVERWLGVIPGELRYQALGWVQSKGTSPPAGLNYGDLEAFPGRVDVYPDYVTASAWNVGRVTRLLLASLALRLTAWIHSLVDYRLTSKYEVSKLVCKEMVEDIIASVPFHLGWHLKRKDTG</sequence>